<name>A0A069E4S1_9PROT</name>
<dbReference type="PANTHER" id="PTHR30086:SF20">
    <property type="entry name" value="ARGININE EXPORTER PROTEIN ARGO-RELATED"/>
    <property type="match status" value="1"/>
</dbReference>
<feature type="transmembrane region" description="Helical" evidence="6">
    <location>
        <begin position="127"/>
        <end position="150"/>
    </location>
</feature>
<evidence type="ECO:0000256" key="4">
    <source>
        <dbReference type="ARBA" id="ARBA00022989"/>
    </source>
</evidence>
<dbReference type="PATRIC" id="fig|1280949.3.peg.1091"/>
<evidence type="ECO:0000256" key="3">
    <source>
        <dbReference type="ARBA" id="ARBA00022692"/>
    </source>
</evidence>
<evidence type="ECO:0000256" key="6">
    <source>
        <dbReference type="SAM" id="Phobius"/>
    </source>
</evidence>
<keyword evidence="2" id="KW-1003">Cell membrane</keyword>
<comment type="caution">
    <text evidence="7">The sequence shown here is derived from an EMBL/GenBank/DDBJ whole genome shotgun (WGS) entry which is preliminary data.</text>
</comment>
<dbReference type="InterPro" id="IPR001123">
    <property type="entry name" value="LeuE-type"/>
</dbReference>
<keyword evidence="5 6" id="KW-0472">Membrane</keyword>
<dbReference type="Proteomes" id="UP000027446">
    <property type="component" value="Unassembled WGS sequence"/>
</dbReference>
<evidence type="ECO:0000256" key="5">
    <source>
        <dbReference type="ARBA" id="ARBA00023136"/>
    </source>
</evidence>
<evidence type="ECO:0000256" key="1">
    <source>
        <dbReference type="ARBA" id="ARBA00004651"/>
    </source>
</evidence>
<feature type="transmembrane region" description="Helical" evidence="6">
    <location>
        <begin position="47"/>
        <end position="70"/>
    </location>
</feature>
<keyword evidence="8" id="KW-1185">Reference proteome</keyword>
<reference evidence="7 8" key="1">
    <citation type="journal article" date="2014" name="Antonie Van Leeuwenhoek">
        <title>Hyphomonas beringensis sp. nov. and Hyphomonas chukchiensis sp. nov., isolated from surface seawater of the Bering Sea and Chukchi Sea.</title>
        <authorList>
            <person name="Li C."/>
            <person name="Lai Q."/>
            <person name="Li G."/>
            <person name="Dong C."/>
            <person name="Wang J."/>
            <person name="Liao Y."/>
            <person name="Shao Z."/>
        </authorList>
    </citation>
    <scope>NUCLEOTIDE SEQUENCE [LARGE SCALE GENOMIC DNA]</scope>
    <source>
        <strain evidence="7 8">MHS-3</strain>
    </source>
</reference>
<feature type="transmembrane region" description="Helical" evidence="6">
    <location>
        <begin position="12"/>
        <end position="35"/>
    </location>
</feature>
<evidence type="ECO:0000313" key="8">
    <source>
        <dbReference type="Proteomes" id="UP000027446"/>
    </source>
</evidence>
<proteinExistence type="predicted"/>
<dbReference type="GO" id="GO:0005886">
    <property type="term" value="C:plasma membrane"/>
    <property type="evidence" value="ECO:0007669"/>
    <property type="project" value="UniProtKB-SubCell"/>
</dbReference>
<dbReference type="EMBL" id="ARYH01000001">
    <property type="protein sequence ID" value="KCZ85083.1"/>
    <property type="molecule type" value="Genomic_DNA"/>
</dbReference>
<comment type="subcellular location">
    <subcellularLocation>
        <location evidence="1">Cell membrane</location>
        <topology evidence="1">Multi-pass membrane protein</topology>
    </subcellularLocation>
</comment>
<sequence>MPHEAISLHLPNLLLILSVFVVGAASPGPATLMIVNVAAREGRAPAALLALGIVAGSAFWGCLAAFGLVAALKASVLFFTAMKFAGGLYLLFLAFRALRSASRKGVVIPAENTPARTSFRTHFLRGLLLHLTNPKAPLVWMATLSVGAAASAPPAFLFSAVTLCAFTGLLVFVGYAFLFSTRSAAGIYRRMRRPFDVVVGALFGAAGLKLLTLKTA</sequence>
<dbReference type="PANTHER" id="PTHR30086">
    <property type="entry name" value="ARGININE EXPORTER PROTEIN ARGO"/>
    <property type="match status" value="1"/>
</dbReference>
<dbReference type="STRING" id="1280949.HAD_05360"/>
<keyword evidence="4 6" id="KW-1133">Transmembrane helix</keyword>
<dbReference type="AlphaFoldDB" id="A0A069E4S1"/>
<dbReference type="OrthoDB" id="7659099at2"/>
<dbReference type="RefSeq" id="WP_051595938.1">
    <property type="nucleotide sequence ID" value="NZ_ARYH01000001.1"/>
</dbReference>
<gene>
    <name evidence="7" type="ORF">HAD_05360</name>
</gene>
<evidence type="ECO:0000313" key="7">
    <source>
        <dbReference type="EMBL" id="KCZ85083.1"/>
    </source>
</evidence>
<organism evidence="7 8">
    <name type="scientific">Hyphomonas adhaerens MHS-3</name>
    <dbReference type="NCBI Taxonomy" id="1280949"/>
    <lineage>
        <taxon>Bacteria</taxon>
        <taxon>Pseudomonadati</taxon>
        <taxon>Pseudomonadota</taxon>
        <taxon>Alphaproteobacteria</taxon>
        <taxon>Hyphomonadales</taxon>
        <taxon>Hyphomonadaceae</taxon>
        <taxon>Hyphomonas</taxon>
    </lineage>
</organism>
<evidence type="ECO:0000256" key="2">
    <source>
        <dbReference type="ARBA" id="ARBA00022475"/>
    </source>
</evidence>
<feature type="transmembrane region" description="Helical" evidence="6">
    <location>
        <begin position="76"/>
        <end position="95"/>
    </location>
</feature>
<accession>A0A069E4S1</accession>
<dbReference type="eggNOG" id="COG1280">
    <property type="taxonomic scope" value="Bacteria"/>
</dbReference>
<dbReference type="Pfam" id="PF01810">
    <property type="entry name" value="LysE"/>
    <property type="match status" value="1"/>
</dbReference>
<feature type="transmembrane region" description="Helical" evidence="6">
    <location>
        <begin position="156"/>
        <end position="179"/>
    </location>
</feature>
<protein>
    <submittedName>
        <fullName evidence="7">Putative amino-acid efflux transporter</fullName>
    </submittedName>
</protein>
<keyword evidence="3 6" id="KW-0812">Transmembrane</keyword>
<dbReference type="GO" id="GO:0015171">
    <property type="term" value="F:amino acid transmembrane transporter activity"/>
    <property type="evidence" value="ECO:0007669"/>
    <property type="project" value="TreeGrafter"/>
</dbReference>